<dbReference type="RefSeq" id="WP_322777314.1">
    <property type="nucleotide sequence ID" value="NZ_JARJFB010000131.1"/>
</dbReference>
<sequence>MKASSDVTSEEKRFIVSFKDSKPKKTFDFEKEQRKQEAAGEAAVLKKFAKMRVDNDISSEEQYSSEVKTMSCTQGFSPQEENLISGDISDDSDC</sequence>
<reference evidence="2 3" key="1">
    <citation type="submission" date="2023-03" db="EMBL/GenBank/DDBJ databases">
        <title>Host association and intracellularity evolved multiple times independently in the Rickettsiales.</title>
        <authorList>
            <person name="Castelli M."/>
            <person name="Nardi T."/>
            <person name="Gammuto L."/>
            <person name="Bellinzona G."/>
            <person name="Sabaneyeva E."/>
            <person name="Potekhin A."/>
            <person name="Serra V."/>
            <person name="Petroni G."/>
            <person name="Sassera D."/>
        </authorList>
    </citation>
    <scope>NUCLEOTIDE SEQUENCE [LARGE SCALE GENOMIC DNA]</scope>
    <source>
        <strain evidence="2 3">Sr 2-6</strain>
    </source>
</reference>
<accession>A0ABU5NE05</accession>
<dbReference type="Proteomes" id="UP001291687">
    <property type="component" value="Unassembled WGS sequence"/>
</dbReference>
<organism evidence="2 3">
    <name type="scientific">Candidatus Megaera venefica</name>
    <dbReference type="NCBI Taxonomy" id="2055910"/>
    <lineage>
        <taxon>Bacteria</taxon>
        <taxon>Pseudomonadati</taxon>
        <taxon>Pseudomonadota</taxon>
        <taxon>Alphaproteobacteria</taxon>
        <taxon>Rickettsiales</taxon>
        <taxon>Rickettsiaceae</taxon>
        <taxon>Candidatus Megaera</taxon>
    </lineage>
</organism>
<proteinExistence type="predicted"/>
<feature type="compositionally biased region" description="Polar residues" evidence="1">
    <location>
        <begin position="62"/>
        <end position="82"/>
    </location>
</feature>
<name>A0ABU5NE05_9RICK</name>
<gene>
    <name evidence="2" type="ORF">Megvenef_01391</name>
</gene>
<evidence type="ECO:0000313" key="3">
    <source>
        <dbReference type="Proteomes" id="UP001291687"/>
    </source>
</evidence>
<dbReference type="EMBL" id="JARJFB010000131">
    <property type="protein sequence ID" value="MEA0971413.1"/>
    <property type="molecule type" value="Genomic_DNA"/>
</dbReference>
<feature type="region of interest" description="Disordered" evidence="1">
    <location>
        <begin position="62"/>
        <end position="94"/>
    </location>
</feature>
<protein>
    <submittedName>
        <fullName evidence="2">Uncharacterized protein</fullName>
    </submittedName>
</protein>
<comment type="caution">
    <text evidence="2">The sequence shown here is derived from an EMBL/GenBank/DDBJ whole genome shotgun (WGS) entry which is preliminary data.</text>
</comment>
<keyword evidence="3" id="KW-1185">Reference proteome</keyword>
<evidence type="ECO:0000256" key="1">
    <source>
        <dbReference type="SAM" id="MobiDB-lite"/>
    </source>
</evidence>
<evidence type="ECO:0000313" key="2">
    <source>
        <dbReference type="EMBL" id="MEA0971413.1"/>
    </source>
</evidence>